<keyword evidence="11" id="KW-1185">Reference proteome</keyword>
<dbReference type="GO" id="GO:0070545">
    <property type="term" value="C:PeBoW complex"/>
    <property type="evidence" value="ECO:0007669"/>
    <property type="project" value="TreeGrafter"/>
</dbReference>
<dbReference type="InterPro" id="IPR001680">
    <property type="entry name" value="WD40_rpt"/>
</dbReference>
<dbReference type="PANTHER" id="PTHR19855:SF11">
    <property type="entry name" value="RIBOSOME BIOGENESIS PROTEIN WDR12"/>
    <property type="match status" value="1"/>
</dbReference>
<dbReference type="InterPro" id="IPR012972">
    <property type="entry name" value="NLE"/>
</dbReference>
<feature type="repeat" description="WD" evidence="7">
    <location>
        <begin position="369"/>
        <end position="405"/>
    </location>
</feature>
<comment type="subunit">
    <text evidence="6">Component of the NOP7 complex, composed of ERB1, NOP7 and YTM1. Within the NOP7 complex ERB1 appears to interact directly with NOP7 and YTM1. The NOP7 complex also associates with the 66S pre-ribosome.</text>
</comment>
<dbReference type="PRINTS" id="PR00320">
    <property type="entry name" value="GPROTEINBRPT"/>
</dbReference>
<keyword evidence="5 6" id="KW-0539">Nucleus</keyword>
<dbReference type="InterPro" id="IPR020472">
    <property type="entry name" value="WD40_PAC1"/>
</dbReference>
<keyword evidence="1 6" id="KW-0690">Ribosome biogenesis</keyword>
<keyword evidence="3 7" id="KW-0853">WD repeat</keyword>
<comment type="similarity">
    <text evidence="6">Belongs to the WD repeat WDR12/YTM1 family.</text>
</comment>
<evidence type="ECO:0000256" key="4">
    <source>
        <dbReference type="ARBA" id="ARBA00022737"/>
    </source>
</evidence>
<dbReference type="EMBL" id="JAACFV010000038">
    <property type="protein sequence ID" value="KAF7509733.1"/>
    <property type="molecule type" value="Genomic_DNA"/>
</dbReference>
<dbReference type="PROSITE" id="PS00678">
    <property type="entry name" value="WD_REPEATS_1"/>
    <property type="match status" value="1"/>
</dbReference>
<evidence type="ECO:0000256" key="1">
    <source>
        <dbReference type="ARBA" id="ARBA00022517"/>
    </source>
</evidence>
<evidence type="ECO:0000256" key="3">
    <source>
        <dbReference type="ARBA" id="ARBA00022574"/>
    </source>
</evidence>
<keyword evidence="2 6" id="KW-0698">rRNA processing</keyword>
<dbReference type="InterPro" id="IPR036322">
    <property type="entry name" value="WD40_repeat_dom_sf"/>
</dbReference>
<dbReference type="PROSITE" id="PS50082">
    <property type="entry name" value="WD_REPEATS_2"/>
    <property type="match status" value="4"/>
</dbReference>
<sequence>MAETGGPQTQVRLQLTTRDRKLALPESLGPILVPSSLRRYALSTLVNNLLGTEKPIPLEFLINGSYLRTSVDDYLTAYGFSAETTLAVEYVRALVPPTHVASFEHDDWVSSVDVLSSSPSNARGDDNGHERILSSCFDGYLRIWNSSSQVLATSPSPSDGGHTSSVTSSKFLSPTKLVSSGLDRTVRVWKYRADGAEASGKVAPQLELYGHRGSVNSIAVHGHSNRILSASADHSVGVWSTSKSHAPEAPGNLLPSASARGSKRRKLDQSVTVPQRGPLSLLEAHTEAVSEAIFDSKEPTVGYSASWDHTVRTWDLVTSALVDTRTTSNALLSLTQLPELHLLAAGSSGKDVKLIDPRDAATTVSAMTLRGHYNAVVSLAKDPESEYGLISGSHDGTCRVWDVRSKRGGKDGMVGESIYTIERESAKGKGRIMAGEGVKVFGVCWDKALGIVSASEDKRVQINRGSGIVSQRSQTAA</sequence>
<dbReference type="SUPFAM" id="SSF50978">
    <property type="entry name" value="WD40 repeat-like"/>
    <property type="match status" value="1"/>
</dbReference>
<name>A0A8H7AII2_9EURO</name>
<dbReference type="AlphaFoldDB" id="A0A8H7AII2"/>
<feature type="repeat" description="WD" evidence="7">
    <location>
        <begin position="159"/>
        <end position="199"/>
    </location>
</feature>
<dbReference type="Gene3D" id="2.130.10.10">
    <property type="entry name" value="YVTN repeat-like/Quinoprotein amine dehydrogenase"/>
    <property type="match status" value="1"/>
</dbReference>
<feature type="repeat" description="WD" evidence="7">
    <location>
        <begin position="282"/>
        <end position="324"/>
    </location>
</feature>
<dbReference type="SMART" id="SM00320">
    <property type="entry name" value="WD40"/>
    <property type="match status" value="7"/>
</dbReference>
<accession>A0A8H7AII2</accession>
<evidence type="ECO:0000256" key="7">
    <source>
        <dbReference type="PROSITE-ProRule" id="PRU00221"/>
    </source>
</evidence>
<dbReference type="GO" id="GO:0030687">
    <property type="term" value="C:preribosome, large subunit precursor"/>
    <property type="evidence" value="ECO:0007669"/>
    <property type="project" value="UniProtKB-UniRule"/>
</dbReference>
<evidence type="ECO:0000256" key="8">
    <source>
        <dbReference type="SAM" id="MobiDB-lite"/>
    </source>
</evidence>
<keyword evidence="4" id="KW-0677">Repeat</keyword>
<evidence type="ECO:0000259" key="9">
    <source>
        <dbReference type="Pfam" id="PF08154"/>
    </source>
</evidence>
<reference evidence="10" key="1">
    <citation type="submission" date="2020-02" db="EMBL/GenBank/DDBJ databases">
        <authorList>
            <person name="Palmer J.M."/>
        </authorList>
    </citation>
    <scope>NUCLEOTIDE SEQUENCE</scope>
    <source>
        <strain evidence="10">EPUS1.4</strain>
        <tissue evidence="10">Thallus</tissue>
    </source>
</reference>
<dbReference type="GO" id="GO:0005654">
    <property type="term" value="C:nucleoplasm"/>
    <property type="evidence" value="ECO:0007669"/>
    <property type="project" value="UniProtKB-SubCell"/>
</dbReference>
<dbReference type="Pfam" id="PF00400">
    <property type="entry name" value="WD40"/>
    <property type="match status" value="5"/>
</dbReference>
<evidence type="ECO:0000313" key="10">
    <source>
        <dbReference type="EMBL" id="KAF7509733.1"/>
    </source>
</evidence>
<dbReference type="InterPro" id="IPR028599">
    <property type="entry name" value="WDR12/Ytm1"/>
</dbReference>
<dbReference type="Proteomes" id="UP000606974">
    <property type="component" value="Unassembled WGS sequence"/>
</dbReference>
<comment type="caution">
    <text evidence="10">The sequence shown here is derived from an EMBL/GenBank/DDBJ whole genome shotgun (WGS) entry which is preliminary data.</text>
</comment>
<gene>
    <name evidence="6 10" type="primary">YTM1</name>
    <name evidence="10" type="ORF">GJ744_007604</name>
</gene>
<dbReference type="OrthoDB" id="10251381at2759"/>
<dbReference type="HAMAP" id="MF_03029">
    <property type="entry name" value="WDR12"/>
    <property type="match status" value="1"/>
</dbReference>
<evidence type="ECO:0000256" key="5">
    <source>
        <dbReference type="ARBA" id="ARBA00023242"/>
    </source>
</evidence>
<evidence type="ECO:0000256" key="6">
    <source>
        <dbReference type="HAMAP-Rule" id="MF_03029"/>
    </source>
</evidence>
<comment type="function">
    <text evidence="6">Component of the NOP7 complex, which is required for maturation of the 25S and 5.8S ribosomal RNAs and formation of the 60S ribosome.</text>
</comment>
<dbReference type="GO" id="GO:0000466">
    <property type="term" value="P:maturation of 5.8S rRNA from tricistronic rRNA transcript (SSU-rRNA, 5.8S rRNA, LSU-rRNA)"/>
    <property type="evidence" value="ECO:0007669"/>
    <property type="project" value="UniProtKB-UniRule"/>
</dbReference>
<evidence type="ECO:0000313" key="11">
    <source>
        <dbReference type="Proteomes" id="UP000606974"/>
    </source>
</evidence>
<protein>
    <recommendedName>
        <fullName evidence="6">Ribosome biogenesis protein YTM1</fullName>
    </recommendedName>
</protein>
<dbReference type="Pfam" id="PF08154">
    <property type="entry name" value="NLE"/>
    <property type="match status" value="1"/>
</dbReference>
<feature type="repeat" description="WD" evidence="7">
    <location>
        <begin position="208"/>
        <end position="249"/>
    </location>
</feature>
<dbReference type="GO" id="GO:0043021">
    <property type="term" value="F:ribonucleoprotein complex binding"/>
    <property type="evidence" value="ECO:0007669"/>
    <property type="project" value="UniProtKB-UniRule"/>
</dbReference>
<comment type="subcellular location">
    <subcellularLocation>
        <location evidence="6">Nucleus</location>
        <location evidence="6">Nucleolus</location>
    </subcellularLocation>
    <subcellularLocation>
        <location evidence="6">Nucleus</location>
        <location evidence="6">Nucleoplasm</location>
    </subcellularLocation>
</comment>
<organism evidence="10 11">
    <name type="scientific">Endocarpon pusillum</name>
    <dbReference type="NCBI Taxonomy" id="364733"/>
    <lineage>
        <taxon>Eukaryota</taxon>
        <taxon>Fungi</taxon>
        <taxon>Dikarya</taxon>
        <taxon>Ascomycota</taxon>
        <taxon>Pezizomycotina</taxon>
        <taxon>Eurotiomycetes</taxon>
        <taxon>Chaetothyriomycetidae</taxon>
        <taxon>Verrucariales</taxon>
        <taxon>Verrucariaceae</taxon>
        <taxon>Endocarpon</taxon>
    </lineage>
</organism>
<feature type="region of interest" description="Disordered" evidence="8">
    <location>
        <begin position="240"/>
        <end position="269"/>
    </location>
</feature>
<dbReference type="PANTHER" id="PTHR19855">
    <property type="entry name" value="WD40 REPEAT PROTEIN 12, 37"/>
    <property type="match status" value="1"/>
</dbReference>
<dbReference type="InterPro" id="IPR015943">
    <property type="entry name" value="WD40/YVTN_repeat-like_dom_sf"/>
</dbReference>
<feature type="domain" description="NLE" evidence="9">
    <location>
        <begin position="11"/>
        <end position="75"/>
    </location>
</feature>
<dbReference type="GO" id="GO:0000463">
    <property type="term" value="P:maturation of LSU-rRNA from tricistronic rRNA transcript (SSU-rRNA, 5.8S rRNA, LSU-rRNA)"/>
    <property type="evidence" value="ECO:0007669"/>
    <property type="project" value="UniProtKB-UniRule"/>
</dbReference>
<dbReference type="InterPro" id="IPR019775">
    <property type="entry name" value="WD40_repeat_CS"/>
</dbReference>
<evidence type="ECO:0000256" key="2">
    <source>
        <dbReference type="ARBA" id="ARBA00022552"/>
    </source>
</evidence>
<proteinExistence type="inferred from homology"/>
<dbReference type="PROSITE" id="PS50294">
    <property type="entry name" value="WD_REPEATS_REGION"/>
    <property type="match status" value="2"/>
</dbReference>